<dbReference type="AlphaFoldDB" id="A0A8H3E9A3"/>
<gene>
    <name evidence="2" type="ORF">RDB_LOCUS132703</name>
</gene>
<dbReference type="Proteomes" id="UP000663827">
    <property type="component" value="Unassembled WGS sequence"/>
</dbReference>
<sequence length="789" mass="87355">MMFDFANRSPDGTQTESESEDEILQDIRRASSEIREQESDECLSPKPHLVERSGSEMCLASVKFLNDLSDEDGQDPRVHAHIAEVVDYVVAFTDTILSWEQAPEESFSTIAELFGPPFLVQLFSLRNVFRRLAANELAPRDANMTVICWVDELIVKLCACILHLATSGRMKDIHKVSGIQSIKAMQDNEVRRSATQLPVDFKGLTDLLSAKDAPPATTRMALTILYGSYVLRQQYCNSSSEEIDRANELMSSASKHIGKYGAKDASPTTVYPSVLAEYAMAASLYVHCSSRINSPLDAPFLPHHEHILVNSIDSILDYCSSGLISKNALSGPLVIVLNDLGVMRWFWERWGDGSTSVASTALQLTRLWVQEYAYIGGRHRRNTFDVLWAAAPCSFQALLHVLDAPTAVPANILSEVTLVERVCDAYIQLAKKIIPNDLRYGEILAEACKKICPYILAPDNHDHSENLRGLIIEFLIAVGPGVLKTAYGDAAAAEFRWNNRGIVEQVLQTIAGMINNSSEGETGAQISWTEQQTARMKALLDVLVIFLNARTCAASAIIASTTFMSTLIPWASKQPDGRPVADATEWNALRASALMILGLAHSHFRICCSVLTKRFPEFDLDGFVNAILDSDNLALLEICALARYIVATEEDRILDDPVTVLEMWSRIQDTLLLTLQRRFVGDEEAISVAISGTLCLSLLSILRFTGKHTRATILASPWTQTLREELRRALGRTIPDDHTLGLCRQLKVAGMAVIQMIDRSPEFPIVEDSVRLVCATMGRGRLEIVPVFV</sequence>
<evidence type="ECO:0000256" key="1">
    <source>
        <dbReference type="SAM" id="MobiDB-lite"/>
    </source>
</evidence>
<comment type="caution">
    <text evidence="2">The sequence shown here is derived from an EMBL/GenBank/DDBJ whole genome shotgun (WGS) entry which is preliminary data.</text>
</comment>
<protein>
    <submittedName>
        <fullName evidence="2">Uncharacterized protein</fullName>
    </submittedName>
</protein>
<proteinExistence type="predicted"/>
<evidence type="ECO:0000313" key="2">
    <source>
        <dbReference type="EMBL" id="CAE7195944.1"/>
    </source>
</evidence>
<name>A0A8H3E9A3_9AGAM</name>
<dbReference type="EMBL" id="CAJNJQ010003295">
    <property type="protein sequence ID" value="CAE7195944.1"/>
    <property type="molecule type" value="Genomic_DNA"/>
</dbReference>
<reference evidence="2" key="1">
    <citation type="submission" date="2021-01" db="EMBL/GenBank/DDBJ databases">
        <authorList>
            <person name="Kaushik A."/>
        </authorList>
    </citation>
    <scope>NUCLEOTIDE SEQUENCE</scope>
    <source>
        <strain evidence="2">AG5</strain>
    </source>
</reference>
<accession>A0A8H3E9A3</accession>
<feature type="region of interest" description="Disordered" evidence="1">
    <location>
        <begin position="1"/>
        <end position="42"/>
    </location>
</feature>
<evidence type="ECO:0000313" key="3">
    <source>
        <dbReference type="Proteomes" id="UP000663827"/>
    </source>
</evidence>
<feature type="compositionally biased region" description="Basic and acidic residues" evidence="1">
    <location>
        <begin position="25"/>
        <end position="37"/>
    </location>
</feature>
<organism evidence="2 3">
    <name type="scientific">Rhizoctonia solani</name>
    <dbReference type="NCBI Taxonomy" id="456999"/>
    <lineage>
        <taxon>Eukaryota</taxon>
        <taxon>Fungi</taxon>
        <taxon>Dikarya</taxon>
        <taxon>Basidiomycota</taxon>
        <taxon>Agaricomycotina</taxon>
        <taxon>Agaricomycetes</taxon>
        <taxon>Cantharellales</taxon>
        <taxon>Ceratobasidiaceae</taxon>
        <taxon>Rhizoctonia</taxon>
    </lineage>
</organism>